<protein>
    <submittedName>
        <fullName evidence="2">Transposase</fullName>
    </submittedName>
</protein>
<dbReference type="Proteomes" id="UP001603418">
    <property type="component" value="Unassembled WGS sequence"/>
</dbReference>
<organism evidence="2 3">
    <name type="scientific">Streptomyces eurythermus</name>
    <dbReference type="NCBI Taxonomy" id="42237"/>
    <lineage>
        <taxon>Bacteria</taxon>
        <taxon>Bacillati</taxon>
        <taxon>Actinomycetota</taxon>
        <taxon>Actinomycetes</taxon>
        <taxon>Kitasatosporales</taxon>
        <taxon>Streptomycetaceae</taxon>
        <taxon>Streptomyces</taxon>
    </lineage>
</organism>
<gene>
    <name evidence="2" type="ORF">ACF1HC_36225</name>
</gene>
<proteinExistence type="predicted"/>
<sequence>MPDGLWEIAKPLLPEQRARLQGGGTQNTPDETVSAAIVYVLVNGCAWRSLPLCFGVSKSTSTAGS</sequence>
<evidence type="ECO:0000313" key="3">
    <source>
        <dbReference type="Proteomes" id="UP001603418"/>
    </source>
</evidence>
<dbReference type="Pfam" id="PF13340">
    <property type="entry name" value="DUF4096"/>
    <property type="match status" value="1"/>
</dbReference>
<reference evidence="2 3" key="1">
    <citation type="submission" date="2024-10" db="EMBL/GenBank/DDBJ databases">
        <title>The Natural Products Discovery Center: Release of the First 8490 Sequenced Strains for Exploring Actinobacteria Biosynthetic Diversity.</title>
        <authorList>
            <person name="Kalkreuter E."/>
            <person name="Kautsar S.A."/>
            <person name="Yang D."/>
            <person name="Bader C.D."/>
            <person name="Teijaro C.N."/>
            <person name="Fluegel L."/>
            <person name="Davis C.M."/>
            <person name="Simpson J.R."/>
            <person name="Lauterbach L."/>
            <person name="Steele A.D."/>
            <person name="Gui C."/>
            <person name="Meng S."/>
            <person name="Li G."/>
            <person name="Viehrig K."/>
            <person name="Ye F."/>
            <person name="Su P."/>
            <person name="Kiefer A.F."/>
            <person name="Nichols A."/>
            <person name="Cepeda A.J."/>
            <person name="Yan W."/>
            <person name="Fan B."/>
            <person name="Jiang Y."/>
            <person name="Adhikari A."/>
            <person name="Zheng C.-J."/>
            <person name="Schuster L."/>
            <person name="Cowan T.M."/>
            <person name="Smanski M.J."/>
            <person name="Chevrette M.G."/>
            <person name="De Carvalho L.P.S."/>
            <person name="Shen B."/>
        </authorList>
    </citation>
    <scope>NUCLEOTIDE SEQUENCE [LARGE SCALE GENOMIC DNA]</scope>
    <source>
        <strain evidence="2 3">NPDC013366</strain>
    </source>
</reference>
<name>A0ABW6Z756_9ACTN</name>
<dbReference type="EMBL" id="JBICBM010000025">
    <property type="protein sequence ID" value="MFF9886992.1"/>
    <property type="molecule type" value="Genomic_DNA"/>
</dbReference>
<feature type="domain" description="Insertion element IS402-like" evidence="1">
    <location>
        <begin position="1"/>
        <end position="60"/>
    </location>
</feature>
<comment type="caution">
    <text evidence="2">The sequence shown here is derived from an EMBL/GenBank/DDBJ whole genome shotgun (WGS) entry which is preliminary data.</text>
</comment>
<keyword evidence="3" id="KW-1185">Reference proteome</keyword>
<accession>A0ABW6Z756</accession>
<evidence type="ECO:0000313" key="2">
    <source>
        <dbReference type="EMBL" id="MFF9886992.1"/>
    </source>
</evidence>
<dbReference type="RefSeq" id="WP_342451017.1">
    <property type="nucleotide sequence ID" value="NZ_JBFACJ010000063.1"/>
</dbReference>
<evidence type="ECO:0000259" key="1">
    <source>
        <dbReference type="Pfam" id="PF13340"/>
    </source>
</evidence>
<dbReference type="InterPro" id="IPR025161">
    <property type="entry name" value="IS402-like_dom"/>
</dbReference>